<dbReference type="PANTHER" id="PTHR35561">
    <property type="entry name" value="RNA 2',3'-CYCLIC PHOSPHODIESTERASE"/>
    <property type="match status" value="1"/>
</dbReference>
<comment type="catalytic activity">
    <reaction evidence="2">
        <text>a 3'-end 2',3'-cyclophospho-ribonucleotide-RNA + H2O = a 3'-end 2'-phospho-ribonucleotide-RNA + H(+)</text>
        <dbReference type="Rhea" id="RHEA:11828"/>
        <dbReference type="Rhea" id="RHEA-COMP:10464"/>
        <dbReference type="Rhea" id="RHEA-COMP:17353"/>
        <dbReference type="ChEBI" id="CHEBI:15377"/>
        <dbReference type="ChEBI" id="CHEBI:15378"/>
        <dbReference type="ChEBI" id="CHEBI:83064"/>
        <dbReference type="ChEBI" id="CHEBI:173113"/>
        <dbReference type="EC" id="3.1.4.58"/>
    </reaction>
</comment>
<comment type="function">
    <text evidence="2">Hydrolyzes RNA 2',3'-cyclic phosphodiester to an RNA 2'-phosphomonoester.</text>
</comment>
<dbReference type="Gene3D" id="3.90.1140.10">
    <property type="entry name" value="Cyclic phosphodiesterase"/>
    <property type="match status" value="1"/>
</dbReference>
<dbReference type="Pfam" id="PF13563">
    <property type="entry name" value="2_5_RNA_ligase2"/>
    <property type="match status" value="1"/>
</dbReference>
<dbReference type="GO" id="GO:0008664">
    <property type="term" value="F:RNA 2',3'-cyclic 3'-phosphodiesterase activity"/>
    <property type="evidence" value="ECO:0007669"/>
    <property type="project" value="UniProtKB-EC"/>
</dbReference>
<sequence length="186" mass="20106">MPADAPRPGDDAPVAAPTTRVFFALWPSPAIANRLHQLARKAAATDARLMRVDTLHLTLAFIGDVALDCLPAIEAIGDRLVWPRCTLHLDQLGHWPHNQILWAGSQSPPDALANLAGELSSGLQTIGITLAARPFVPHVTLARRCRQASATVIEPVEWAVEGGVLAVSHRDASGARYEIRRRWTAA</sequence>
<keyword evidence="1 2" id="KW-0378">Hydrolase</keyword>
<feature type="active site" description="Proton donor" evidence="2">
    <location>
        <position position="56"/>
    </location>
</feature>
<dbReference type="EMBL" id="VMNI01000002">
    <property type="protein sequence ID" value="TVO79436.1"/>
    <property type="molecule type" value="Genomic_DNA"/>
</dbReference>
<evidence type="ECO:0000313" key="3">
    <source>
        <dbReference type="EMBL" id="TVO79436.1"/>
    </source>
</evidence>
<organism evidence="3 4">
    <name type="scientific">Denitromonas halophila</name>
    <dbReference type="NCBI Taxonomy" id="1629404"/>
    <lineage>
        <taxon>Bacteria</taxon>
        <taxon>Pseudomonadati</taxon>
        <taxon>Pseudomonadota</taxon>
        <taxon>Betaproteobacteria</taxon>
        <taxon>Rhodocyclales</taxon>
        <taxon>Zoogloeaceae</taxon>
        <taxon>Denitromonas</taxon>
    </lineage>
</organism>
<dbReference type="InterPro" id="IPR009097">
    <property type="entry name" value="Cyclic_Pdiesterase"/>
</dbReference>
<comment type="caution">
    <text evidence="3">The sequence shown here is derived from an EMBL/GenBank/DDBJ whole genome shotgun (WGS) entry which is preliminary data.</text>
</comment>
<evidence type="ECO:0000313" key="4">
    <source>
        <dbReference type="Proteomes" id="UP000318349"/>
    </source>
</evidence>
<dbReference type="PANTHER" id="PTHR35561:SF1">
    <property type="entry name" value="RNA 2',3'-CYCLIC PHOSPHODIESTERASE"/>
    <property type="match status" value="1"/>
</dbReference>
<dbReference type="HAMAP" id="MF_01940">
    <property type="entry name" value="RNA_CPDase"/>
    <property type="match status" value="1"/>
</dbReference>
<feature type="short sequence motif" description="HXTX 1" evidence="2">
    <location>
        <begin position="56"/>
        <end position="59"/>
    </location>
</feature>
<proteinExistence type="inferred from homology"/>
<feature type="short sequence motif" description="HXTX 2" evidence="2">
    <location>
        <begin position="138"/>
        <end position="141"/>
    </location>
</feature>
<gene>
    <name evidence="3" type="primary">thpR</name>
    <name evidence="3" type="ORF">FHP89_01395</name>
</gene>
<reference evidence="3 4" key="1">
    <citation type="submission" date="2019-07" db="EMBL/GenBank/DDBJ databases">
        <title>The pathways for chlorine oxyanion respiration interact through the shared metabolite chlorate.</title>
        <authorList>
            <person name="Barnum T.P."/>
            <person name="Cheng Y."/>
            <person name="Hill K.A."/>
            <person name="Lucas L.N."/>
            <person name="Carlson H.K."/>
            <person name="Coates J.D."/>
        </authorList>
    </citation>
    <scope>NUCLEOTIDE SEQUENCE [LARGE SCALE GENOMIC DNA]</scope>
    <source>
        <strain evidence="3 4">SFB-1</strain>
    </source>
</reference>
<dbReference type="AlphaFoldDB" id="A0A557RL28"/>
<comment type="similarity">
    <text evidence="2">Belongs to the 2H phosphoesterase superfamily. ThpR family.</text>
</comment>
<dbReference type="SUPFAM" id="SSF55144">
    <property type="entry name" value="LigT-like"/>
    <property type="match status" value="1"/>
</dbReference>
<accession>A0A557RL28</accession>
<dbReference type="EC" id="3.1.4.58" evidence="2"/>
<dbReference type="Proteomes" id="UP000318349">
    <property type="component" value="Unassembled WGS sequence"/>
</dbReference>
<evidence type="ECO:0000256" key="2">
    <source>
        <dbReference type="HAMAP-Rule" id="MF_01940"/>
    </source>
</evidence>
<feature type="active site" description="Proton acceptor" evidence="2">
    <location>
        <position position="138"/>
    </location>
</feature>
<name>A0A557RL28_9RHOO</name>
<protein>
    <recommendedName>
        <fullName evidence="2">RNA 2',3'-cyclic phosphodiesterase</fullName>
        <shortName evidence="2">RNA 2',3'-CPDase</shortName>
        <ecNumber evidence="2">3.1.4.58</ecNumber>
    </recommendedName>
</protein>
<evidence type="ECO:0000256" key="1">
    <source>
        <dbReference type="ARBA" id="ARBA00022801"/>
    </source>
</evidence>
<dbReference type="GO" id="GO:0004113">
    <property type="term" value="F:2',3'-cyclic-nucleotide 3'-phosphodiesterase activity"/>
    <property type="evidence" value="ECO:0007669"/>
    <property type="project" value="InterPro"/>
</dbReference>
<dbReference type="InterPro" id="IPR004175">
    <property type="entry name" value="RNA_CPDase"/>
</dbReference>
<dbReference type="NCBIfam" id="TIGR02258">
    <property type="entry name" value="2_5_ligase"/>
    <property type="match status" value="1"/>
</dbReference>